<evidence type="ECO:0000313" key="2">
    <source>
        <dbReference type="EMBL" id="CDO87746.1"/>
    </source>
</evidence>
<dbReference type="STRING" id="47839.BN973_02102"/>
<dbReference type="EMBL" id="HG964446">
    <property type="protein sequence ID" value="CDO87746.1"/>
    <property type="molecule type" value="Genomic_DNA"/>
</dbReference>
<sequence>MPGAHPAAPESWLGSTQFAPKASHPGEDPMSGREILVGQVLHRLARVRAQWGEERPGGVEAGLGLIG</sequence>
<accession>A0A024JVW6</accession>
<evidence type="ECO:0000313" key="4">
    <source>
        <dbReference type="Proteomes" id="UP000193710"/>
    </source>
</evidence>
<evidence type="ECO:0000313" key="3">
    <source>
        <dbReference type="EMBL" id="ORX02066.1"/>
    </source>
</evidence>
<reference evidence="2" key="1">
    <citation type="journal article" date="2014" name="Genome Announc.">
        <title>Draft Genome Sequence of Mycobacterium triplex DSM 44626.</title>
        <authorList>
            <person name="Sassi M."/>
            <person name="Croce O."/>
            <person name="Robert C."/>
            <person name="Raoult D."/>
            <person name="Drancourt M."/>
        </authorList>
    </citation>
    <scope>NUCLEOTIDE SEQUENCE [LARGE SCALE GENOMIC DNA]</scope>
    <source>
        <strain evidence="2">DSM 44626</strain>
    </source>
</reference>
<keyword evidence="4" id="KW-1185">Reference proteome</keyword>
<reference evidence="3 4" key="3">
    <citation type="submission" date="2016-01" db="EMBL/GenBank/DDBJ databases">
        <title>The new phylogeny of the genus Mycobacterium.</title>
        <authorList>
            <person name="Tarcisio F."/>
            <person name="Conor M."/>
            <person name="Antonella G."/>
            <person name="Elisabetta G."/>
            <person name="Giulia F.S."/>
            <person name="Sara T."/>
            <person name="Anna F."/>
            <person name="Clotilde B."/>
            <person name="Roberto B."/>
            <person name="Veronica D.S."/>
            <person name="Fabio R."/>
            <person name="Monica P."/>
            <person name="Olivier J."/>
            <person name="Enrico T."/>
            <person name="Nicola S."/>
        </authorList>
    </citation>
    <scope>NUCLEOTIDE SEQUENCE [LARGE SCALE GENOMIC DNA]</scope>
    <source>
        <strain evidence="3 4">DSM 44626</strain>
    </source>
</reference>
<dbReference type="Proteomes" id="UP000193710">
    <property type="component" value="Unassembled WGS sequence"/>
</dbReference>
<proteinExistence type="predicted"/>
<dbReference type="HOGENOM" id="CLU_2807885_0_0_11"/>
<dbReference type="AlphaFoldDB" id="A0A024JVW6"/>
<protein>
    <submittedName>
        <fullName evidence="2">Uncharacterized protein</fullName>
    </submittedName>
</protein>
<dbReference type="EMBL" id="LQPY01000028">
    <property type="protein sequence ID" value="ORX02066.1"/>
    <property type="molecule type" value="Genomic_DNA"/>
</dbReference>
<organism evidence="2">
    <name type="scientific">Mycobacterium triplex</name>
    <dbReference type="NCBI Taxonomy" id="47839"/>
    <lineage>
        <taxon>Bacteria</taxon>
        <taxon>Bacillati</taxon>
        <taxon>Actinomycetota</taxon>
        <taxon>Actinomycetes</taxon>
        <taxon>Mycobacteriales</taxon>
        <taxon>Mycobacteriaceae</taxon>
        <taxon>Mycobacterium</taxon>
        <taxon>Mycobacterium simiae complex</taxon>
    </lineage>
</organism>
<dbReference type="Proteomes" id="UP000028880">
    <property type="component" value="Unassembled WGS sequence"/>
</dbReference>
<feature type="region of interest" description="Disordered" evidence="1">
    <location>
        <begin position="1"/>
        <end position="34"/>
    </location>
</feature>
<reference evidence="2" key="2">
    <citation type="submission" date="2014-04" db="EMBL/GenBank/DDBJ databases">
        <authorList>
            <person name="Urmite Genomes U."/>
        </authorList>
    </citation>
    <scope>NUCLEOTIDE SEQUENCE</scope>
    <source>
        <strain evidence="2">DSM 44626</strain>
    </source>
</reference>
<evidence type="ECO:0000256" key="1">
    <source>
        <dbReference type="SAM" id="MobiDB-lite"/>
    </source>
</evidence>
<gene>
    <name evidence="3" type="ORF">AWC29_21245</name>
    <name evidence="2" type="ORF">BN973_02102</name>
</gene>
<name>A0A024JVW6_9MYCO</name>